<feature type="transmembrane region" description="Helical" evidence="13">
    <location>
        <begin position="594"/>
        <end position="612"/>
    </location>
</feature>
<dbReference type="GO" id="GO:0005524">
    <property type="term" value="F:ATP binding"/>
    <property type="evidence" value="ECO:0007669"/>
    <property type="project" value="UniProtKB-UniRule"/>
</dbReference>
<dbReference type="EC" id="3.6.3.3" evidence="15"/>
<dbReference type="InterPro" id="IPR059000">
    <property type="entry name" value="ATPase_P-type_domA"/>
</dbReference>
<comment type="subcellular location">
    <subcellularLocation>
        <location evidence="1">Cell membrane</location>
        <topology evidence="1">Multi-pass membrane protein</topology>
    </subcellularLocation>
</comment>
<organism evidence="15 16">
    <name type="scientific">Fusobacterium nucleatum subsp. nucleatum (strain ATCC 23726 / VPI 4351)</name>
    <dbReference type="NCBI Taxonomy" id="525283"/>
    <lineage>
        <taxon>Bacteria</taxon>
        <taxon>Fusobacteriati</taxon>
        <taxon>Fusobacteriota</taxon>
        <taxon>Fusobacteriia</taxon>
        <taxon>Fusobacteriales</taxon>
        <taxon>Fusobacteriaceae</taxon>
        <taxon>Fusobacterium</taxon>
    </lineage>
</organism>
<evidence type="ECO:0000256" key="11">
    <source>
        <dbReference type="ARBA" id="ARBA00022989"/>
    </source>
</evidence>
<dbReference type="NCBIfam" id="TIGR01494">
    <property type="entry name" value="ATPase_P-type"/>
    <property type="match status" value="1"/>
</dbReference>
<keyword evidence="9" id="KW-0460">Magnesium</keyword>
<protein>
    <submittedName>
        <fullName evidence="15">Cadmium-exporting ATPase</fullName>
        <ecNumber evidence="15">3.6.3.3</ecNumber>
    </submittedName>
</protein>
<accession>D5RE01</accession>
<dbReference type="Pfam" id="PF00122">
    <property type="entry name" value="E1-E2_ATPase"/>
    <property type="match status" value="1"/>
</dbReference>
<dbReference type="NCBIfam" id="TIGR01525">
    <property type="entry name" value="ATPase-IB_hvy"/>
    <property type="match status" value="1"/>
</dbReference>
<dbReference type="Proteomes" id="UP000003643">
    <property type="component" value="Unassembled WGS sequence"/>
</dbReference>
<evidence type="ECO:0000256" key="13">
    <source>
        <dbReference type="RuleBase" id="RU362081"/>
    </source>
</evidence>
<keyword evidence="8 13" id="KW-0067">ATP-binding</keyword>
<evidence type="ECO:0000256" key="4">
    <source>
        <dbReference type="ARBA" id="ARBA00022553"/>
    </source>
</evidence>
<evidence type="ECO:0000259" key="14">
    <source>
        <dbReference type="Pfam" id="PF00122"/>
    </source>
</evidence>
<dbReference type="Pfam" id="PF00702">
    <property type="entry name" value="Hydrolase"/>
    <property type="match status" value="1"/>
</dbReference>
<dbReference type="PRINTS" id="PR00119">
    <property type="entry name" value="CATATPASE"/>
</dbReference>
<dbReference type="GO" id="GO:0019829">
    <property type="term" value="F:ATPase-coupled monoatomic cation transmembrane transporter activity"/>
    <property type="evidence" value="ECO:0007669"/>
    <property type="project" value="InterPro"/>
</dbReference>
<dbReference type="InterPro" id="IPR023214">
    <property type="entry name" value="HAD_sf"/>
</dbReference>
<evidence type="ECO:0000256" key="7">
    <source>
        <dbReference type="ARBA" id="ARBA00022741"/>
    </source>
</evidence>
<dbReference type="FunFam" id="2.70.150.10:FF:000090">
    <property type="entry name" value="Cadmium-translocating P-type ATPase"/>
    <property type="match status" value="1"/>
</dbReference>
<dbReference type="InterPro" id="IPR023298">
    <property type="entry name" value="ATPase_P-typ_TM_dom_sf"/>
</dbReference>
<feature type="transmembrane region" description="Helical" evidence="13">
    <location>
        <begin position="261"/>
        <end position="289"/>
    </location>
</feature>
<evidence type="ECO:0000256" key="5">
    <source>
        <dbReference type="ARBA" id="ARBA00022692"/>
    </source>
</evidence>
<dbReference type="SUPFAM" id="SSF81665">
    <property type="entry name" value="Calcium ATPase, transmembrane domain M"/>
    <property type="match status" value="1"/>
</dbReference>
<keyword evidence="7 13" id="KW-0547">Nucleotide-binding</keyword>
<name>D5RE01_FUSN2</name>
<keyword evidence="10" id="KW-1278">Translocase</keyword>
<dbReference type="SUPFAM" id="SSF56784">
    <property type="entry name" value="HAD-like"/>
    <property type="match status" value="1"/>
</dbReference>
<sequence>MIGWCKMKKKKEVIIIISAILFAVALFVRMTQTLQLILMLVAYILLGKDTVLKAVKNVEKGDFFDENFLMTIATLGAIIIGEYPEAVAVMLFYEVGELFQGYAINKSRKSIADMMNIKPEYANVIRDNKSEKVDPDEVQINEIIEIKPGERVPLDAIIIKGESTLDTSALTGESLPVEVREGATILSGCININALIIAKVTKEYFDSTVNKVLDLVENAAAKKSTSERLITRFAKIYTPIVISLAVFLAILPPIISGEYNFRVWIFRALSFLVVSCPCAFVISVPLSFFSGIGAASRAGVLIKGGNYLETLSKVDTVVFDKTGTLTKGVFNVQKVVVVDKNIQEDEFISLVTMAESGSNHPISKSIQKYYNKEIDKSSINSIKEISGKGIEAIVNNMKILVGNKKLVSVPNDLIIDDIGTILYVEIANKFTGYIVISDEIKKDAEKAIKSLKDIGIKKSIMLTGDVEKVAKKVGEDLRLDEIYSNLLPQDKVSKFEEIIKNKNSKGNVVFVGDGINDAPVLARADVGIAMGAMGSDAAIEAADVVIMTDEPSKIVTAIKSSKKTMKIAMQNIILAFGVKAIALILSALGIADMWMAVFADTGVTILAVLNSFRALKIENQQAII</sequence>
<dbReference type="Gene3D" id="3.40.1110.10">
    <property type="entry name" value="Calcium-transporting ATPase, cytoplasmic domain N"/>
    <property type="match status" value="1"/>
</dbReference>
<dbReference type="CDD" id="cd07548">
    <property type="entry name" value="P-type_ATPase-Cd_Zn_Co_like"/>
    <property type="match status" value="1"/>
</dbReference>
<dbReference type="FunFam" id="3.40.1110.10:FF:000066">
    <property type="entry name" value="Cadmium-translocating P-type ATPase"/>
    <property type="match status" value="1"/>
</dbReference>
<keyword evidence="15" id="KW-0378">Hydrolase</keyword>
<keyword evidence="6 13" id="KW-0479">Metal-binding</keyword>
<keyword evidence="3 13" id="KW-1003">Cell membrane</keyword>
<dbReference type="InterPro" id="IPR008250">
    <property type="entry name" value="ATPase_P-typ_transduc_dom_A_sf"/>
</dbReference>
<evidence type="ECO:0000313" key="15">
    <source>
        <dbReference type="EMBL" id="EFG94968.1"/>
    </source>
</evidence>
<dbReference type="GO" id="GO:0015086">
    <property type="term" value="F:cadmium ion transmembrane transporter activity"/>
    <property type="evidence" value="ECO:0007669"/>
    <property type="project" value="TreeGrafter"/>
</dbReference>
<dbReference type="InterPro" id="IPR023299">
    <property type="entry name" value="ATPase_P-typ_cyto_dom_N"/>
</dbReference>
<proteinExistence type="inferred from homology"/>
<evidence type="ECO:0000256" key="9">
    <source>
        <dbReference type="ARBA" id="ARBA00022842"/>
    </source>
</evidence>
<reference evidence="15 16" key="1">
    <citation type="submission" date="2010-04" db="EMBL/GenBank/DDBJ databases">
        <authorList>
            <person name="Qin X."/>
            <person name="Bachman B."/>
            <person name="Battles P."/>
            <person name="Bell A."/>
            <person name="Bess C."/>
            <person name="Bickham C."/>
            <person name="Chaboub L."/>
            <person name="Chen D."/>
            <person name="Coyle M."/>
            <person name="Deiros D.R."/>
            <person name="Dinh H."/>
            <person name="Forbes L."/>
            <person name="Fowler G."/>
            <person name="Francisco L."/>
            <person name="Fu Q."/>
            <person name="Gubbala S."/>
            <person name="Hale W."/>
            <person name="Han Y."/>
            <person name="Hemphill L."/>
            <person name="Highlander S.K."/>
            <person name="Hirani K."/>
            <person name="Hogues M."/>
            <person name="Jackson L."/>
            <person name="Jakkamsetti A."/>
            <person name="Javaid M."/>
            <person name="Jiang H."/>
            <person name="Korchina V."/>
            <person name="Kovar C."/>
            <person name="Lara F."/>
            <person name="Lee S."/>
            <person name="Mata R."/>
            <person name="Mathew T."/>
            <person name="Moen C."/>
            <person name="Morales K."/>
            <person name="Munidasa M."/>
            <person name="Nazareth L."/>
            <person name="Ngo R."/>
            <person name="Nguyen L."/>
            <person name="Okwuonu G."/>
            <person name="Ongeri F."/>
            <person name="Patil S."/>
            <person name="Petrosino J."/>
            <person name="Pham C."/>
            <person name="Pham P."/>
            <person name="Pu L.-L."/>
            <person name="Puazo M."/>
            <person name="Raj R."/>
            <person name="Reid J."/>
            <person name="Rouhana J."/>
            <person name="Saada N."/>
            <person name="Shang Y."/>
            <person name="Simmons D."/>
            <person name="Thornton R."/>
            <person name="Warren J."/>
            <person name="Weissenberger G."/>
            <person name="Zhang J."/>
            <person name="Zhang L."/>
            <person name="Zhou C."/>
            <person name="Zhu D."/>
            <person name="Muzny D."/>
            <person name="Worley K."/>
            <person name="Gibbs R."/>
        </authorList>
    </citation>
    <scope>NUCLEOTIDE SEQUENCE [LARGE SCALE GENOMIC DNA]</scope>
    <source>
        <strain evidence="16">ATCC 23726 / VPI 4351</strain>
    </source>
</reference>
<dbReference type="SUPFAM" id="SSF81653">
    <property type="entry name" value="Calcium ATPase, transduction domain A"/>
    <property type="match status" value="1"/>
</dbReference>
<dbReference type="InterPro" id="IPR018303">
    <property type="entry name" value="ATPase_P-typ_P_site"/>
</dbReference>
<feature type="transmembrane region" description="Helical" evidence="13">
    <location>
        <begin position="12"/>
        <end position="28"/>
    </location>
</feature>
<dbReference type="InterPro" id="IPR051014">
    <property type="entry name" value="Cation_Transport_ATPase_IB"/>
</dbReference>
<dbReference type="EMBL" id="ADVK01000041">
    <property type="protein sequence ID" value="EFG94968.1"/>
    <property type="molecule type" value="Genomic_DNA"/>
</dbReference>
<feature type="domain" description="P-type ATPase A" evidence="14">
    <location>
        <begin position="117"/>
        <end position="217"/>
    </location>
</feature>
<dbReference type="InterPro" id="IPR036412">
    <property type="entry name" value="HAD-like_sf"/>
</dbReference>
<evidence type="ECO:0000256" key="8">
    <source>
        <dbReference type="ARBA" id="ARBA00022840"/>
    </source>
</evidence>
<dbReference type="Gene3D" id="2.70.150.10">
    <property type="entry name" value="Calcium-transporting ATPase, cytoplasmic transduction domain A"/>
    <property type="match status" value="1"/>
</dbReference>
<dbReference type="GO" id="GO:0005886">
    <property type="term" value="C:plasma membrane"/>
    <property type="evidence" value="ECO:0007669"/>
    <property type="project" value="UniProtKB-SubCell"/>
</dbReference>
<keyword evidence="5 13" id="KW-0812">Transmembrane</keyword>
<evidence type="ECO:0000256" key="6">
    <source>
        <dbReference type="ARBA" id="ARBA00022723"/>
    </source>
</evidence>
<keyword evidence="4" id="KW-0597">Phosphoprotein</keyword>
<dbReference type="PANTHER" id="PTHR48085">
    <property type="entry name" value="CADMIUM/ZINC-TRANSPORTING ATPASE HMA2-RELATED"/>
    <property type="match status" value="1"/>
</dbReference>
<evidence type="ECO:0000256" key="12">
    <source>
        <dbReference type="ARBA" id="ARBA00023136"/>
    </source>
</evidence>
<feature type="transmembrane region" description="Helical" evidence="13">
    <location>
        <begin position="236"/>
        <end position="255"/>
    </location>
</feature>
<gene>
    <name evidence="15" type="primary">cadA</name>
    <name evidence="15" type="ORF">HMPREF0397_1436</name>
</gene>
<evidence type="ECO:0000256" key="1">
    <source>
        <dbReference type="ARBA" id="ARBA00004651"/>
    </source>
</evidence>
<comment type="similarity">
    <text evidence="2 13">Belongs to the cation transport ATPase (P-type) (TC 3.A.3) family. Type IB subfamily.</text>
</comment>
<evidence type="ECO:0000256" key="2">
    <source>
        <dbReference type="ARBA" id="ARBA00006024"/>
    </source>
</evidence>
<dbReference type="Gene3D" id="3.40.50.1000">
    <property type="entry name" value="HAD superfamily/HAD-like"/>
    <property type="match status" value="1"/>
</dbReference>
<keyword evidence="11 13" id="KW-1133">Transmembrane helix</keyword>
<evidence type="ECO:0000313" key="16">
    <source>
        <dbReference type="Proteomes" id="UP000003643"/>
    </source>
</evidence>
<evidence type="ECO:0000256" key="10">
    <source>
        <dbReference type="ARBA" id="ARBA00022967"/>
    </source>
</evidence>
<evidence type="ECO:0000256" key="3">
    <source>
        <dbReference type="ARBA" id="ARBA00022475"/>
    </source>
</evidence>
<dbReference type="InterPro" id="IPR001757">
    <property type="entry name" value="P_typ_ATPase"/>
</dbReference>
<dbReference type="NCBIfam" id="TIGR01512">
    <property type="entry name" value="ATPase-IB2_Cd"/>
    <property type="match status" value="1"/>
</dbReference>
<feature type="transmembrane region" description="Helical" evidence="13">
    <location>
        <begin position="568"/>
        <end position="588"/>
    </location>
</feature>
<dbReference type="InterPro" id="IPR027256">
    <property type="entry name" value="P-typ_ATPase_IB"/>
</dbReference>
<dbReference type="PANTHER" id="PTHR48085:SF5">
    <property type="entry name" value="CADMIUM_ZINC-TRANSPORTING ATPASE HMA4-RELATED"/>
    <property type="match status" value="1"/>
</dbReference>
<dbReference type="GO" id="GO:0016887">
    <property type="term" value="F:ATP hydrolysis activity"/>
    <property type="evidence" value="ECO:0007669"/>
    <property type="project" value="InterPro"/>
</dbReference>
<dbReference type="GO" id="GO:0046872">
    <property type="term" value="F:metal ion binding"/>
    <property type="evidence" value="ECO:0007669"/>
    <property type="project" value="UniProtKB-KW"/>
</dbReference>
<dbReference type="AlphaFoldDB" id="D5RE01"/>
<dbReference type="PROSITE" id="PS00154">
    <property type="entry name" value="ATPASE_E1_E2"/>
    <property type="match status" value="1"/>
</dbReference>
<keyword evidence="12 13" id="KW-0472">Membrane</keyword>
<comment type="caution">
    <text evidence="15">The sequence shown here is derived from an EMBL/GenBank/DDBJ whole genome shotgun (WGS) entry which is preliminary data.</text>
</comment>